<dbReference type="FunFam" id="2.10.25.10:FF:000038">
    <property type="entry name" value="Fibrillin 2"/>
    <property type="match status" value="1"/>
</dbReference>
<dbReference type="PROSITE" id="PS00010">
    <property type="entry name" value="ASX_HYDROXYL"/>
    <property type="match status" value="1"/>
</dbReference>
<dbReference type="Proteomes" id="UP000095283">
    <property type="component" value="Unplaced"/>
</dbReference>
<proteinExistence type="predicted"/>
<organism evidence="7 8">
    <name type="scientific">Heterorhabditis bacteriophora</name>
    <name type="common">Entomopathogenic nematode worm</name>
    <dbReference type="NCBI Taxonomy" id="37862"/>
    <lineage>
        <taxon>Eukaryota</taxon>
        <taxon>Metazoa</taxon>
        <taxon>Ecdysozoa</taxon>
        <taxon>Nematoda</taxon>
        <taxon>Chromadorea</taxon>
        <taxon>Rhabditida</taxon>
        <taxon>Rhabditina</taxon>
        <taxon>Rhabditomorpha</taxon>
        <taxon>Strongyloidea</taxon>
        <taxon>Heterorhabditidae</taxon>
        <taxon>Heterorhabditis</taxon>
    </lineage>
</organism>
<sequence>MKTAGVQMGTDGQDMFAKVKHNIDECSLQIHECDYKCENTIGSYICSCPEGYELTNDVQCFVKFIKYQVRIYQQQQIFFPFILLY</sequence>
<dbReference type="InterPro" id="IPR001881">
    <property type="entry name" value="EGF-like_Ca-bd_dom"/>
</dbReference>
<evidence type="ECO:0000256" key="2">
    <source>
        <dbReference type="ARBA" id="ARBA00022729"/>
    </source>
</evidence>
<keyword evidence="4" id="KW-1015">Disulfide bond</keyword>
<evidence type="ECO:0000256" key="4">
    <source>
        <dbReference type="ARBA" id="ARBA00023157"/>
    </source>
</evidence>
<dbReference type="InterPro" id="IPR000152">
    <property type="entry name" value="EGF-type_Asp/Asn_hydroxyl_site"/>
</dbReference>
<dbReference type="Gene3D" id="2.10.25.10">
    <property type="entry name" value="Laminin"/>
    <property type="match status" value="1"/>
</dbReference>
<dbReference type="PROSITE" id="PS01187">
    <property type="entry name" value="EGF_CA"/>
    <property type="match status" value="1"/>
</dbReference>
<evidence type="ECO:0000313" key="8">
    <source>
        <dbReference type="WBParaSite" id="Hba_10906"/>
    </source>
</evidence>
<dbReference type="Pfam" id="PF07645">
    <property type="entry name" value="EGF_CA"/>
    <property type="match status" value="1"/>
</dbReference>
<dbReference type="SMART" id="SM00179">
    <property type="entry name" value="EGF_CA"/>
    <property type="match status" value="1"/>
</dbReference>
<dbReference type="GO" id="GO:0005509">
    <property type="term" value="F:calcium ion binding"/>
    <property type="evidence" value="ECO:0007669"/>
    <property type="project" value="InterPro"/>
</dbReference>
<dbReference type="PROSITE" id="PS01186">
    <property type="entry name" value="EGF_2"/>
    <property type="match status" value="1"/>
</dbReference>
<dbReference type="WBParaSite" id="Hba_10906">
    <property type="protein sequence ID" value="Hba_10906"/>
    <property type="gene ID" value="Hba_10906"/>
</dbReference>
<protein>
    <submittedName>
        <fullName evidence="8">EGF-like domain-containing protein</fullName>
    </submittedName>
</protein>
<keyword evidence="1 5" id="KW-0245">EGF-like domain</keyword>
<evidence type="ECO:0000256" key="1">
    <source>
        <dbReference type="ARBA" id="ARBA00022536"/>
    </source>
</evidence>
<keyword evidence="7" id="KW-1185">Reference proteome</keyword>
<name>A0A1I7X0I7_HETBA</name>
<evidence type="ECO:0000256" key="5">
    <source>
        <dbReference type="PROSITE-ProRule" id="PRU00076"/>
    </source>
</evidence>
<dbReference type="SUPFAM" id="SSF57196">
    <property type="entry name" value="EGF/Laminin"/>
    <property type="match status" value="1"/>
</dbReference>
<dbReference type="InterPro" id="IPR018097">
    <property type="entry name" value="EGF_Ca-bd_CS"/>
</dbReference>
<dbReference type="PROSITE" id="PS50026">
    <property type="entry name" value="EGF_3"/>
    <property type="match status" value="1"/>
</dbReference>
<evidence type="ECO:0000259" key="6">
    <source>
        <dbReference type="PROSITE" id="PS50026"/>
    </source>
</evidence>
<keyword evidence="3" id="KW-0677">Repeat</keyword>
<evidence type="ECO:0000313" key="7">
    <source>
        <dbReference type="Proteomes" id="UP000095283"/>
    </source>
</evidence>
<dbReference type="InterPro" id="IPR049883">
    <property type="entry name" value="NOTCH1_EGF-like"/>
</dbReference>
<comment type="caution">
    <text evidence="5">Lacks conserved residue(s) required for the propagation of feature annotation.</text>
</comment>
<reference evidence="8" key="1">
    <citation type="submission" date="2016-11" db="UniProtKB">
        <authorList>
            <consortium name="WormBaseParasite"/>
        </authorList>
    </citation>
    <scope>IDENTIFICATION</scope>
</reference>
<accession>A0A1I7X0I7</accession>
<keyword evidence="2" id="KW-0732">Signal</keyword>
<dbReference type="CDD" id="cd00054">
    <property type="entry name" value="EGF_CA"/>
    <property type="match status" value="1"/>
</dbReference>
<dbReference type="AlphaFoldDB" id="A0A1I7X0I7"/>
<evidence type="ECO:0000256" key="3">
    <source>
        <dbReference type="ARBA" id="ARBA00022737"/>
    </source>
</evidence>
<feature type="domain" description="EGF-like" evidence="6">
    <location>
        <begin position="22"/>
        <end position="61"/>
    </location>
</feature>
<dbReference type="InterPro" id="IPR000742">
    <property type="entry name" value="EGF"/>
</dbReference>